<dbReference type="PANTHER" id="PTHR37813">
    <property type="entry name" value="FELS-2 PROPHAGE PROTEIN"/>
    <property type="match status" value="1"/>
</dbReference>
<dbReference type="EMBL" id="BK032664">
    <property type="protein sequence ID" value="DAF53761.1"/>
    <property type="molecule type" value="Genomic_DNA"/>
</dbReference>
<evidence type="ECO:0000313" key="4">
    <source>
        <dbReference type="EMBL" id="DAF53761.1"/>
    </source>
</evidence>
<protein>
    <submittedName>
        <fullName evidence="4">Minor tail protein</fullName>
    </submittedName>
</protein>
<reference evidence="4" key="1">
    <citation type="journal article" date="2021" name="Proc. Natl. Acad. Sci. U.S.A.">
        <title>A Catalog of Tens of Thousands of Viruses from Human Metagenomes Reveals Hidden Associations with Chronic Diseases.</title>
        <authorList>
            <person name="Tisza M.J."/>
            <person name="Buck C.B."/>
        </authorList>
    </citation>
    <scope>NUCLEOTIDE SEQUENCE</scope>
    <source>
        <strain evidence="4">CtZ2t4</strain>
    </source>
</reference>
<dbReference type="InterPro" id="IPR010090">
    <property type="entry name" value="Phage_tape_meas"/>
</dbReference>
<dbReference type="GO" id="GO:0098003">
    <property type="term" value="P:viral tail assembly"/>
    <property type="evidence" value="ECO:0007669"/>
    <property type="project" value="UniProtKB-KW"/>
</dbReference>
<keyword evidence="2" id="KW-1188">Viral release from host cell</keyword>
<name>A0A8S5SRY9_9CAUD</name>
<feature type="domain" description="Phage tail tape measure protein" evidence="3">
    <location>
        <begin position="109"/>
        <end position="303"/>
    </location>
</feature>
<organism evidence="4">
    <name type="scientific">Myoviridae sp. ctZ2t4</name>
    <dbReference type="NCBI Taxonomy" id="2827693"/>
    <lineage>
        <taxon>Viruses</taxon>
        <taxon>Duplodnaviria</taxon>
        <taxon>Heunggongvirae</taxon>
        <taxon>Uroviricota</taxon>
        <taxon>Caudoviricetes</taxon>
    </lineage>
</organism>
<dbReference type="NCBIfam" id="TIGR01760">
    <property type="entry name" value="tape_meas_TP901"/>
    <property type="match status" value="1"/>
</dbReference>
<evidence type="ECO:0000256" key="1">
    <source>
        <dbReference type="ARBA" id="ARBA00022465"/>
    </source>
</evidence>
<accession>A0A8S5SRY9</accession>
<evidence type="ECO:0000259" key="3">
    <source>
        <dbReference type="Pfam" id="PF10145"/>
    </source>
</evidence>
<sequence length="575" mass="63193">MSKIGDLFYEVTYNIDNNGLKRVEKDIDDIGKSAKGSAGNVSFLEGQFGDLIKTGAQILTIGYAFSKTKDLIINATDAYGKFDDSLRKTGAKIGATEQELRLLGDSTKKVALEMNSTAVAVSDAQEFLALAGYTLEEIQAASPTVVAAQKATGESMQLVSDIATDTASSYGYMADELDYVTDRMVYTTNKFNTNFAQLGEAMKYVAPIAKQTEMEFSDLNSYLGVLANSGIKGSQAGTALRQTFLRLQAPTGIASKLLKRYRVDLFNTKGEFIGVNESMLKIEKATKKMTEQQKAFFLQQLFGTEAMSSINILFKEGIENVIEYGNSIDMADGKTREMANFMEAGFGGMKRSLESQKDGIMVVLGEIFEPVAWDFVKILRDGAAEVRESLEEDKSNISLAASGLWSYTKKAGELVGDFIYNTGEILDFATGGIFTAAPEAVVGGTANALINEGKEAQGLQNFEKKKIQIEGSDSLMSMNEAELQNYLYKMYGNNDNSTLMLPDINKILKGTDFENISQDKEINVNTPVDSSSKLTLEFDFKNLNGIFDNEEYRQGIQELTLKTMEKQFGKVRNSY</sequence>
<dbReference type="Pfam" id="PF10145">
    <property type="entry name" value="PhageMin_Tail"/>
    <property type="match status" value="1"/>
</dbReference>
<dbReference type="PANTHER" id="PTHR37813:SF1">
    <property type="entry name" value="FELS-2 PROPHAGE PROTEIN"/>
    <property type="match status" value="1"/>
</dbReference>
<keyword evidence="1" id="KW-1245">Viral tail assembly</keyword>
<evidence type="ECO:0000256" key="2">
    <source>
        <dbReference type="ARBA" id="ARBA00022612"/>
    </source>
</evidence>
<proteinExistence type="predicted"/>